<sequence>MKVLMMLGKGLTALFWGVVLANLLQPFAQPFALLLQVMGGAVLLLHGAEYLIFKQRLASRQKPAMDMFQVLLFGIFHLLGLAHEQTEKTPAEGLPMEAENA</sequence>
<evidence type="ECO:0000313" key="2">
    <source>
        <dbReference type="EMBL" id="MVW75245.1"/>
    </source>
</evidence>
<feature type="transmembrane region" description="Helical" evidence="1">
    <location>
        <begin position="31"/>
        <end position="52"/>
    </location>
</feature>
<accession>A0A6I4KS95</accession>
<keyword evidence="1" id="KW-0472">Membrane</keyword>
<dbReference type="PANTHER" id="PTHR38775">
    <property type="entry name" value="INNER MEMBRANE PROTEIN-RELATED"/>
    <property type="match status" value="1"/>
</dbReference>
<evidence type="ECO:0000313" key="3">
    <source>
        <dbReference type="Proteomes" id="UP000429555"/>
    </source>
</evidence>
<dbReference type="Pfam" id="PF06611">
    <property type="entry name" value="DUF1145"/>
    <property type="match status" value="1"/>
</dbReference>
<evidence type="ECO:0000256" key="1">
    <source>
        <dbReference type="SAM" id="Phobius"/>
    </source>
</evidence>
<reference evidence="2 3" key="1">
    <citation type="submission" date="2019-11" db="EMBL/GenBank/DDBJ databases">
        <title>Pseudomonas flavidum sp. nov., isolated from Baiyang Lake.</title>
        <authorList>
            <person name="Zhao Y."/>
        </authorList>
    </citation>
    <scope>NUCLEOTIDE SEQUENCE [LARGE SCALE GENOMIC DNA]</scope>
    <source>
        <strain evidence="3">R-22-3 w-18</strain>
    </source>
</reference>
<dbReference type="EMBL" id="WKJZ01000001">
    <property type="protein sequence ID" value="MVW75245.1"/>
    <property type="molecule type" value="Genomic_DNA"/>
</dbReference>
<keyword evidence="1" id="KW-0812">Transmembrane</keyword>
<protein>
    <submittedName>
        <fullName evidence="2">DUF1145 domain-containing protein</fullName>
    </submittedName>
</protein>
<dbReference type="RefSeq" id="WP_160344224.1">
    <property type="nucleotide sequence ID" value="NZ_WKJZ01000001.1"/>
</dbReference>
<name>A0A6I4KS95_9PSED</name>
<dbReference type="AlphaFoldDB" id="A0A6I4KS95"/>
<dbReference type="Proteomes" id="UP000429555">
    <property type="component" value="Unassembled WGS sequence"/>
</dbReference>
<keyword evidence="3" id="KW-1185">Reference proteome</keyword>
<proteinExistence type="predicted"/>
<dbReference type="InterPro" id="IPR009525">
    <property type="entry name" value="DUF1145"/>
</dbReference>
<dbReference type="PANTHER" id="PTHR38775:SF1">
    <property type="entry name" value="INNER MEMBRANE PROTEIN"/>
    <property type="match status" value="1"/>
</dbReference>
<keyword evidence="1" id="KW-1133">Transmembrane helix</keyword>
<gene>
    <name evidence="2" type="ORF">GJV18_07930</name>
</gene>
<comment type="caution">
    <text evidence="2">The sequence shown here is derived from an EMBL/GenBank/DDBJ whole genome shotgun (WGS) entry which is preliminary data.</text>
</comment>
<organism evidence="2 3">
    <name type="scientific">Pseudomonas xionganensis</name>
    <dbReference type="NCBI Taxonomy" id="2654845"/>
    <lineage>
        <taxon>Bacteria</taxon>
        <taxon>Pseudomonadati</taxon>
        <taxon>Pseudomonadota</taxon>
        <taxon>Gammaproteobacteria</taxon>
        <taxon>Pseudomonadales</taxon>
        <taxon>Pseudomonadaceae</taxon>
        <taxon>Pseudomonas</taxon>
    </lineage>
</organism>